<dbReference type="OrthoDB" id="9803578at2"/>
<keyword evidence="1" id="KW-0378">Hydrolase</keyword>
<evidence type="ECO:0000313" key="1">
    <source>
        <dbReference type="EMBL" id="RBP41528.1"/>
    </source>
</evidence>
<organism evidence="1 2">
    <name type="scientific">Roseimicrobium gellanilyticum</name>
    <dbReference type="NCBI Taxonomy" id="748857"/>
    <lineage>
        <taxon>Bacteria</taxon>
        <taxon>Pseudomonadati</taxon>
        <taxon>Verrucomicrobiota</taxon>
        <taxon>Verrucomicrobiia</taxon>
        <taxon>Verrucomicrobiales</taxon>
        <taxon>Verrucomicrobiaceae</taxon>
        <taxon>Roseimicrobium</taxon>
    </lineage>
</organism>
<protein>
    <submittedName>
        <fullName evidence="1">S-formylglutathione hydrolase FrmB</fullName>
    </submittedName>
</protein>
<sequence>MSEAPPFRTIELSEPSLTEPGLRFATVKSPALRRRADVTFYVPEQDSVTAQRLPLVLLLHGVYGSHWAWALKGAAHRVLQKLIKVGECEPMMLAMPSDGLWGDGSGYLHHQEADYARWIVEEVPTLAALVEPRVTKAPLFISGLSMGGYGALRLGARFAEKFAGISAHSSITDFRQMEGFVEEPMDTFKLSSDEEPGVFEAMLHRRGKLPPFRFDCGTEDDLIEYNRVLHRDLDHEGIHHVYEEYPGAHTWEYWTEHVADTFRFFTSVLRAK</sequence>
<dbReference type="AlphaFoldDB" id="A0A366HG89"/>
<dbReference type="GO" id="GO:0016787">
    <property type="term" value="F:hydrolase activity"/>
    <property type="evidence" value="ECO:0007669"/>
    <property type="project" value="UniProtKB-KW"/>
</dbReference>
<dbReference type="PANTHER" id="PTHR48098">
    <property type="entry name" value="ENTEROCHELIN ESTERASE-RELATED"/>
    <property type="match status" value="1"/>
</dbReference>
<gene>
    <name evidence="1" type="ORF">DES53_107361</name>
</gene>
<dbReference type="InterPro" id="IPR029058">
    <property type="entry name" value="AB_hydrolase_fold"/>
</dbReference>
<dbReference type="Pfam" id="PF00756">
    <property type="entry name" value="Esterase"/>
    <property type="match status" value="1"/>
</dbReference>
<name>A0A366HG89_9BACT</name>
<keyword evidence="2" id="KW-1185">Reference proteome</keyword>
<evidence type="ECO:0000313" key="2">
    <source>
        <dbReference type="Proteomes" id="UP000253426"/>
    </source>
</evidence>
<dbReference type="EMBL" id="QNRR01000007">
    <property type="protein sequence ID" value="RBP41528.1"/>
    <property type="molecule type" value="Genomic_DNA"/>
</dbReference>
<dbReference type="SUPFAM" id="SSF53474">
    <property type="entry name" value="alpha/beta-Hydrolases"/>
    <property type="match status" value="1"/>
</dbReference>
<proteinExistence type="predicted"/>
<dbReference type="InterPro" id="IPR000801">
    <property type="entry name" value="Esterase-like"/>
</dbReference>
<dbReference type="Proteomes" id="UP000253426">
    <property type="component" value="Unassembled WGS sequence"/>
</dbReference>
<dbReference type="RefSeq" id="WP_113960150.1">
    <property type="nucleotide sequence ID" value="NZ_QNRR01000007.1"/>
</dbReference>
<reference evidence="1 2" key="1">
    <citation type="submission" date="2018-06" db="EMBL/GenBank/DDBJ databases">
        <title>Genomic Encyclopedia of Type Strains, Phase IV (KMG-IV): sequencing the most valuable type-strain genomes for metagenomic binning, comparative biology and taxonomic classification.</title>
        <authorList>
            <person name="Goeker M."/>
        </authorList>
    </citation>
    <scope>NUCLEOTIDE SEQUENCE [LARGE SCALE GENOMIC DNA]</scope>
    <source>
        <strain evidence="1 2">DSM 25532</strain>
    </source>
</reference>
<accession>A0A366HG89</accession>
<dbReference type="InterPro" id="IPR050583">
    <property type="entry name" value="Mycobacterial_A85_antigen"/>
</dbReference>
<dbReference type="PANTHER" id="PTHR48098:SF1">
    <property type="entry name" value="DIACYLGLYCEROL ACYLTRANSFERASE_MYCOLYLTRANSFERASE AG85A"/>
    <property type="match status" value="1"/>
</dbReference>
<dbReference type="Gene3D" id="3.40.50.1820">
    <property type="entry name" value="alpha/beta hydrolase"/>
    <property type="match status" value="1"/>
</dbReference>
<comment type="caution">
    <text evidence="1">The sequence shown here is derived from an EMBL/GenBank/DDBJ whole genome shotgun (WGS) entry which is preliminary data.</text>
</comment>
<dbReference type="GO" id="GO:0016747">
    <property type="term" value="F:acyltransferase activity, transferring groups other than amino-acyl groups"/>
    <property type="evidence" value="ECO:0007669"/>
    <property type="project" value="TreeGrafter"/>
</dbReference>